<protein>
    <submittedName>
        <fullName evidence="1">Uncharacterized protein</fullName>
    </submittedName>
</protein>
<reference evidence="2" key="1">
    <citation type="submission" date="2023-11" db="EMBL/GenBank/DDBJ databases">
        <authorList>
            <person name="Helweg L.P."/>
            <person name="Kiel A."/>
            <person name="Hitz F."/>
            <person name="Ruckert-Reed C."/>
            <person name="Busche T."/>
            <person name="Kaltschmidt B."/>
            <person name="Kaltschmidt C."/>
        </authorList>
    </citation>
    <scope>NUCLEOTIDE SEQUENCE [LARGE SCALE GENOMIC DNA]</scope>
    <source>
        <strain evidence="2">4.1</strain>
    </source>
</reference>
<organism evidence="1 2">
    <name type="scientific">Sanguibacter biliveldensis</name>
    <dbReference type="NCBI Taxonomy" id="3030830"/>
    <lineage>
        <taxon>Bacteria</taxon>
        <taxon>Bacillati</taxon>
        <taxon>Actinomycetota</taxon>
        <taxon>Actinomycetes</taxon>
        <taxon>Micrococcales</taxon>
        <taxon>Sanguibacteraceae</taxon>
        <taxon>Sanguibacter</taxon>
    </lineage>
</organism>
<keyword evidence="2" id="KW-1185">Reference proteome</keyword>
<sequence length="316" mass="35526">MAEIVLQDEFEPYLSTRGFVREHRVFRRFVNQGLDMEVWLNPENRLKRVATVSVDVGLNRAGEEGPLYTFDQACFAQVFQRGSDVRDSSYSPDSPGWPHLIVEDFIRFTLPFIDSCRDPADLCDLLLGAQIPPRSGVPIRFDFSQTVWNIAQRSGLPEYAEAALKRLSLLRLSPLERESVQKWLDSNGIGGVVLAGPISGGSGWWRRLVARGSDTAVHLVPGFSKRWQNQDSDPYVRVIADFLVARTGADSFLGAYCRLWAVSPQRGSDDRADILTRLNSHLEEISSRGAIDEEGLREHVSALTWIIPEPRGELDE</sequence>
<accession>A0AAF1BXX6</accession>
<proteinExistence type="predicted"/>
<evidence type="ECO:0000313" key="1">
    <source>
        <dbReference type="EMBL" id="WPF81437.1"/>
    </source>
</evidence>
<dbReference type="AlphaFoldDB" id="A0AAF1BXX6"/>
<dbReference type="KEGG" id="sbil:SANBI_002733"/>
<evidence type="ECO:0000313" key="2">
    <source>
        <dbReference type="Proteomes" id="UP001304340"/>
    </source>
</evidence>
<dbReference type="EMBL" id="CP138359">
    <property type="protein sequence ID" value="WPF81437.1"/>
    <property type="molecule type" value="Genomic_DNA"/>
</dbReference>
<dbReference type="RefSeq" id="WP_319155926.1">
    <property type="nucleotide sequence ID" value="NZ_CP138359.1"/>
</dbReference>
<name>A0AAF1BXX6_9MICO</name>
<gene>
    <name evidence="1" type="ORF">SANBI_002733</name>
</gene>
<dbReference type="Proteomes" id="UP001304340">
    <property type="component" value="Chromosome"/>
</dbReference>